<dbReference type="EMBL" id="CM046396">
    <property type="protein sequence ID" value="KAI8538448.1"/>
    <property type="molecule type" value="Genomic_DNA"/>
</dbReference>
<keyword evidence="2" id="KW-1185">Reference proteome</keyword>
<comment type="caution">
    <text evidence="1">The sequence shown here is derived from an EMBL/GenBank/DDBJ whole genome shotgun (WGS) entry which is preliminary data.</text>
</comment>
<reference evidence="1" key="1">
    <citation type="submission" date="2022-02" db="EMBL/GenBank/DDBJ databases">
        <title>Plant Genome Project.</title>
        <authorList>
            <person name="Zhang R.-G."/>
        </authorList>
    </citation>
    <scope>NUCLEOTIDE SEQUENCE</scope>
    <source>
        <strain evidence="1">AT1</strain>
    </source>
</reference>
<gene>
    <name evidence="1" type="ORF">RHMOL_Rhmol09G0104500</name>
</gene>
<sequence length="88" mass="8833">MAETGGGSGNGRGGGDDQLRVEENKVERPPIDDQPLTGASSSVGAAVSGVDRGGDGHAEEVGGDGERRTPVDLVRVPVELGPVGPWVS</sequence>
<name>A0ACC0MDK4_RHOML</name>
<evidence type="ECO:0000313" key="2">
    <source>
        <dbReference type="Proteomes" id="UP001062846"/>
    </source>
</evidence>
<proteinExistence type="predicted"/>
<dbReference type="Proteomes" id="UP001062846">
    <property type="component" value="Chromosome 9"/>
</dbReference>
<protein>
    <submittedName>
        <fullName evidence="1">Uncharacterized protein</fullName>
    </submittedName>
</protein>
<organism evidence="1 2">
    <name type="scientific">Rhododendron molle</name>
    <name type="common">Chinese azalea</name>
    <name type="synonym">Azalea mollis</name>
    <dbReference type="NCBI Taxonomy" id="49168"/>
    <lineage>
        <taxon>Eukaryota</taxon>
        <taxon>Viridiplantae</taxon>
        <taxon>Streptophyta</taxon>
        <taxon>Embryophyta</taxon>
        <taxon>Tracheophyta</taxon>
        <taxon>Spermatophyta</taxon>
        <taxon>Magnoliopsida</taxon>
        <taxon>eudicotyledons</taxon>
        <taxon>Gunneridae</taxon>
        <taxon>Pentapetalae</taxon>
        <taxon>asterids</taxon>
        <taxon>Ericales</taxon>
        <taxon>Ericaceae</taxon>
        <taxon>Ericoideae</taxon>
        <taxon>Rhodoreae</taxon>
        <taxon>Rhododendron</taxon>
    </lineage>
</organism>
<evidence type="ECO:0000313" key="1">
    <source>
        <dbReference type="EMBL" id="KAI8538448.1"/>
    </source>
</evidence>
<accession>A0ACC0MDK4</accession>